<accession>A0A0V1F182</accession>
<evidence type="ECO:0000313" key="4">
    <source>
        <dbReference type="EMBL" id="KRZ41183.1"/>
    </source>
</evidence>
<dbReference type="EMBL" id="JYDT01000069">
    <property type="protein sequence ID" value="KRY86558.1"/>
    <property type="molecule type" value="Genomic_DNA"/>
</dbReference>
<gene>
    <name evidence="2" type="ORF">T4A_5470</name>
    <name evidence="4" type="ORF">T4C_6743</name>
    <name evidence="3" type="ORF">T4D_5924</name>
    <name evidence="1" type="ORF">T4E_11142</name>
</gene>
<organism evidence="2 5">
    <name type="scientific">Trichinella pseudospiralis</name>
    <name type="common">Parasitic roundworm</name>
    <dbReference type="NCBI Taxonomy" id="6337"/>
    <lineage>
        <taxon>Eukaryota</taxon>
        <taxon>Metazoa</taxon>
        <taxon>Ecdysozoa</taxon>
        <taxon>Nematoda</taxon>
        <taxon>Enoplea</taxon>
        <taxon>Dorylaimia</taxon>
        <taxon>Trichinellida</taxon>
        <taxon>Trichinellidae</taxon>
        <taxon>Trichinella</taxon>
    </lineage>
</organism>
<evidence type="ECO:0000313" key="7">
    <source>
        <dbReference type="Proteomes" id="UP000054995"/>
    </source>
</evidence>
<dbReference type="Proteomes" id="UP000054995">
    <property type="component" value="Unassembled WGS sequence"/>
</dbReference>
<proteinExistence type="predicted"/>
<dbReference type="Proteomes" id="UP000054815">
    <property type="component" value="Unassembled WGS sequence"/>
</dbReference>
<evidence type="ECO:0000313" key="5">
    <source>
        <dbReference type="Proteomes" id="UP000054632"/>
    </source>
</evidence>
<dbReference type="Proteomes" id="UP000054632">
    <property type="component" value="Unassembled WGS sequence"/>
</dbReference>
<evidence type="ECO:0000313" key="1">
    <source>
        <dbReference type="EMBL" id="KRY01536.1"/>
    </source>
</evidence>
<evidence type="ECO:0000313" key="6">
    <source>
        <dbReference type="Proteomes" id="UP000054815"/>
    </source>
</evidence>
<name>A0A0V1F182_TRIPS</name>
<dbReference type="EMBL" id="JYDR01000001">
    <property type="protein sequence ID" value="KRY79650.1"/>
    <property type="molecule type" value="Genomic_DNA"/>
</dbReference>
<evidence type="ECO:0000313" key="2">
    <source>
        <dbReference type="EMBL" id="KRY79650.1"/>
    </source>
</evidence>
<reference evidence="5 6" key="1">
    <citation type="submission" date="2015-01" db="EMBL/GenBank/DDBJ databases">
        <title>Evolution of Trichinella species and genotypes.</title>
        <authorList>
            <person name="Korhonen P.K."/>
            <person name="Edoardo P."/>
            <person name="Giuseppe L.R."/>
            <person name="Gasser R.B."/>
        </authorList>
    </citation>
    <scope>NUCLEOTIDE SEQUENCE [LARGE SCALE GENOMIC DNA]</scope>
    <source>
        <strain evidence="2">ISS13</strain>
        <strain evidence="1">ISS141</strain>
        <strain evidence="4">ISS176</strain>
        <strain evidence="3">ISS470</strain>
    </source>
</reference>
<protein>
    <submittedName>
        <fullName evidence="2">Uncharacterized protein</fullName>
    </submittedName>
</protein>
<dbReference type="EMBL" id="JYDU01000002">
    <property type="protein sequence ID" value="KRY01536.1"/>
    <property type="molecule type" value="Genomic_DNA"/>
</dbReference>
<keyword evidence="7" id="KW-1185">Reference proteome</keyword>
<sequence length="50" mass="5684">MKTRLKKNEDSVLKIMSKRFKSDCGEVGANPSATTEDKELVKNTICYMDE</sequence>
<evidence type="ECO:0000313" key="3">
    <source>
        <dbReference type="EMBL" id="KRY86558.1"/>
    </source>
</evidence>
<dbReference type="AlphaFoldDB" id="A0A0V1F182"/>
<dbReference type="Proteomes" id="UP000054826">
    <property type="component" value="Unassembled WGS sequence"/>
</dbReference>
<comment type="caution">
    <text evidence="2">The sequence shown here is derived from an EMBL/GenBank/DDBJ whole genome shotgun (WGS) entry which is preliminary data.</text>
</comment>
<dbReference type="EMBL" id="JYDV01000021">
    <property type="protein sequence ID" value="KRZ41183.1"/>
    <property type="molecule type" value="Genomic_DNA"/>
</dbReference>